<evidence type="ECO:0000313" key="5">
    <source>
        <dbReference type="EMBL" id="MBM9466015.1"/>
    </source>
</evidence>
<dbReference type="CDD" id="cd02440">
    <property type="entry name" value="AdoMet_MTases"/>
    <property type="match status" value="1"/>
</dbReference>
<gene>
    <name evidence="5" type="ORF">JL106_01815</name>
</gene>
<dbReference type="RefSeq" id="WP_205258977.1">
    <property type="nucleotide sequence ID" value="NZ_JAERWK010000003.1"/>
</dbReference>
<proteinExistence type="predicted"/>
<dbReference type="AlphaFoldDB" id="A0A939BXI4"/>
<evidence type="ECO:0000256" key="3">
    <source>
        <dbReference type="ARBA" id="ARBA00022691"/>
    </source>
</evidence>
<dbReference type="PANTHER" id="PTHR43464:SF19">
    <property type="entry name" value="UBIQUINONE BIOSYNTHESIS O-METHYLTRANSFERASE, MITOCHONDRIAL"/>
    <property type="match status" value="1"/>
</dbReference>
<dbReference type="Pfam" id="PF13649">
    <property type="entry name" value="Methyltransf_25"/>
    <property type="match status" value="1"/>
</dbReference>
<protein>
    <submittedName>
        <fullName evidence="5">Methyltransferase domain-containing protein</fullName>
    </submittedName>
</protein>
<dbReference type="InterPro" id="IPR041698">
    <property type="entry name" value="Methyltransf_25"/>
</dbReference>
<comment type="caution">
    <text evidence="5">The sequence shown here is derived from an EMBL/GenBank/DDBJ whole genome shotgun (WGS) entry which is preliminary data.</text>
</comment>
<dbReference type="Gene3D" id="3.40.50.150">
    <property type="entry name" value="Vaccinia Virus protein VP39"/>
    <property type="match status" value="1"/>
</dbReference>
<dbReference type="GO" id="GO:0008168">
    <property type="term" value="F:methyltransferase activity"/>
    <property type="evidence" value="ECO:0007669"/>
    <property type="project" value="UniProtKB-KW"/>
</dbReference>
<keyword evidence="6" id="KW-1185">Reference proteome</keyword>
<dbReference type="SUPFAM" id="SSF53335">
    <property type="entry name" value="S-adenosyl-L-methionine-dependent methyltransferases"/>
    <property type="match status" value="1"/>
</dbReference>
<evidence type="ECO:0000256" key="2">
    <source>
        <dbReference type="ARBA" id="ARBA00022679"/>
    </source>
</evidence>
<dbReference type="PANTHER" id="PTHR43464">
    <property type="entry name" value="METHYLTRANSFERASE"/>
    <property type="match status" value="1"/>
</dbReference>
<evidence type="ECO:0000259" key="4">
    <source>
        <dbReference type="Pfam" id="PF13649"/>
    </source>
</evidence>
<dbReference type="InterPro" id="IPR029063">
    <property type="entry name" value="SAM-dependent_MTases_sf"/>
</dbReference>
<name>A0A939BXI4_9ACTN</name>
<keyword evidence="1 5" id="KW-0489">Methyltransferase</keyword>
<dbReference type="EMBL" id="JAERWK010000003">
    <property type="protein sequence ID" value="MBM9466015.1"/>
    <property type="molecule type" value="Genomic_DNA"/>
</dbReference>
<dbReference type="Proteomes" id="UP000663792">
    <property type="component" value="Unassembled WGS sequence"/>
</dbReference>
<organism evidence="5 6">
    <name type="scientific">Nakamurella leprariae</name>
    <dbReference type="NCBI Taxonomy" id="2803911"/>
    <lineage>
        <taxon>Bacteria</taxon>
        <taxon>Bacillati</taxon>
        <taxon>Actinomycetota</taxon>
        <taxon>Actinomycetes</taxon>
        <taxon>Nakamurellales</taxon>
        <taxon>Nakamurellaceae</taxon>
        <taxon>Nakamurella</taxon>
    </lineage>
</organism>
<evidence type="ECO:0000256" key="1">
    <source>
        <dbReference type="ARBA" id="ARBA00022603"/>
    </source>
</evidence>
<accession>A0A939BXI4</accession>
<feature type="domain" description="Methyltransferase" evidence="4">
    <location>
        <begin position="56"/>
        <end position="149"/>
    </location>
</feature>
<reference evidence="5" key="1">
    <citation type="submission" date="2021-01" db="EMBL/GenBank/DDBJ databases">
        <title>YIM 132084 draft genome.</title>
        <authorList>
            <person name="An D."/>
        </authorList>
    </citation>
    <scope>NUCLEOTIDE SEQUENCE</scope>
    <source>
        <strain evidence="5">YIM 132084</strain>
    </source>
</reference>
<keyword evidence="2" id="KW-0808">Transferase</keyword>
<sequence length="223" mass="23680">MSHTERTGDHPSEADTPATAVEFWEDRYAGAEQIWTGRPNAALVDEVTDLPAGHALDLGCGEGGDAVWLAARGWTVTAVDISRNALARTEAAAARAGVAERVTTERHDLAESTPAGRFDLVSACFLQTPYAFDRAGALRRLAAQVTAGGTVLIIDHAAAPSGSTHHDVVFPTPQETLVELQLDPAQWTTVAVEQRTRTGTRADGTTSEFLDGVLVLRRNDPAG</sequence>
<keyword evidence="3" id="KW-0949">S-adenosyl-L-methionine</keyword>
<dbReference type="GO" id="GO:0032259">
    <property type="term" value="P:methylation"/>
    <property type="evidence" value="ECO:0007669"/>
    <property type="project" value="UniProtKB-KW"/>
</dbReference>
<evidence type="ECO:0000313" key="6">
    <source>
        <dbReference type="Proteomes" id="UP000663792"/>
    </source>
</evidence>